<evidence type="ECO:0000256" key="3">
    <source>
        <dbReference type="PROSITE-ProRule" id="PRU00023"/>
    </source>
</evidence>
<keyword evidence="5" id="KW-1185">Reference proteome</keyword>
<protein>
    <submittedName>
        <fullName evidence="4">Uncharacterized protein</fullName>
    </submittedName>
</protein>
<dbReference type="SUPFAM" id="SSF48403">
    <property type="entry name" value="Ankyrin repeat"/>
    <property type="match status" value="1"/>
</dbReference>
<dbReference type="PROSITE" id="PS50088">
    <property type="entry name" value="ANK_REPEAT"/>
    <property type="match status" value="2"/>
</dbReference>
<dbReference type="InterPro" id="IPR002110">
    <property type="entry name" value="Ankyrin_rpt"/>
</dbReference>
<dbReference type="EMBL" id="LMWV01000031">
    <property type="protein sequence ID" value="KUN60549.1"/>
    <property type="molecule type" value="Genomic_DNA"/>
</dbReference>
<organism evidence="4 5">
    <name type="scientific">Streptomyces griseorubiginosus</name>
    <dbReference type="NCBI Taxonomy" id="67304"/>
    <lineage>
        <taxon>Bacteria</taxon>
        <taxon>Bacillati</taxon>
        <taxon>Actinomycetota</taxon>
        <taxon>Actinomycetes</taxon>
        <taxon>Kitasatosporales</taxon>
        <taxon>Streptomycetaceae</taxon>
        <taxon>Streptomyces</taxon>
    </lineage>
</organism>
<proteinExistence type="predicted"/>
<reference evidence="4 5" key="1">
    <citation type="submission" date="2015-10" db="EMBL/GenBank/DDBJ databases">
        <title>Draft genome sequence of Streptomyces griseorubiginosus DSM 40469, type strain for the species Streptomyces griseorubiginosus.</title>
        <authorList>
            <person name="Ruckert C."/>
            <person name="Winkler A."/>
            <person name="Kalinowski J."/>
            <person name="Kampfer P."/>
            <person name="Glaeser S."/>
        </authorList>
    </citation>
    <scope>NUCLEOTIDE SEQUENCE [LARGE SCALE GENOMIC DNA]</scope>
    <source>
        <strain evidence="4 5">DSM 40469</strain>
    </source>
</reference>
<dbReference type="RefSeq" id="WP_062244586.1">
    <property type="nucleotide sequence ID" value="NZ_JBPJFL010000001.1"/>
</dbReference>
<evidence type="ECO:0000256" key="1">
    <source>
        <dbReference type="ARBA" id="ARBA00022737"/>
    </source>
</evidence>
<dbReference type="PANTHER" id="PTHR24171">
    <property type="entry name" value="ANKYRIN REPEAT DOMAIN-CONTAINING PROTEIN 39-RELATED"/>
    <property type="match status" value="1"/>
</dbReference>
<dbReference type="SMART" id="SM00248">
    <property type="entry name" value="ANK"/>
    <property type="match status" value="2"/>
</dbReference>
<dbReference type="Gene3D" id="1.25.40.20">
    <property type="entry name" value="Ankyrin repeat-containing domain"/>
    <property type="match status" value="1"/>
</dbReference>
<evidence type="ECO:0000313" key="5">
    <source>
        <dbReference type="Proteomes" id="UP000054375"/>
    </source>
</evidence>
<dbReference type="InterPro" id="IPR045592">
    <property type="entry name" value="DUF6461"/>
</dbReference>
<accession>A0A101RRQ7</accession>
<feature type="repeat" description="ANK" evidence="3">
    <location>
        <begin position="289"/>
        <end position="321"/>
    </location>
</feature>
<keyword evidence="2 3" id="KW-0040">ANK repeat</keyword>
<evidence type="ECO:0000256" key="2">
    <source>
        <dbReference type="ARBA" id="ARBA00023043"/>
    </source>
</evidence>
<dbReference type="Pfam" id="PF20062">
    <property type="entry name" value="DUF6461"/>
    <property type="match status" value="1"/>
</dbReference>
<gene>
    <name evidence="4" type="ORF">AQJ54_35560</name>
</gene>
<dbReference type="AlphaFoldDB" id="A0A101RRQ7"/>
<feature type="repeat" description="ANK" evidence="3">
    <location>
        <begin position="322"/>
        <end position="349"/>
    </location>
</feature>
<dbReference type="PROSITE" id="PS50297">
    <property type="entry name" value="ANK_REP_REGION"/>
    <property type="match status" value="2"/>
</dbReference>
<dbReference type="InterPro" id="IPR036770">
    <property type="entry name" value="Ankyrin_rpt-contain_sf"/>
</dbReference>
<dbReference type="Pfam" id="PF12796">
    <property type="entry name" value="Ank_2"/>
    <property type="match status" value="1"/>
</dbReference>
<comment type="caution">
    <text evidence="4">The sequence shown here is derived from an EMBL/GenBank/DDBJ whole genome shotgun (WGS) entry which is preliminary data.</text>
</comment>
<dbReference type="Proteomes" id="UP000054375">
    <property type="component" value="Unassembled WGS sequence"/>
</dbReference>
<name>A0A101RRQ7_9ACTN</name>
<evidence type="ECO:0000313" key="4">
    <source>
        <dbReference type="EMBL" id="KUN60549.1"/>
    </source>
</evidence>
<sequence length="584" mass="63172">MGFFDDLVLAEEPAAERGAMAWLGPAGEDEGRYVPPVDRFAPALVPQLDVVGVGAETRVVVTGWSVWPRSVTLHLSVFRRARRQSGGPRRQSGLRVGLLFSDGRRVTSLDGTVMRGIEYTGPDGLTRQAATEQAVGLIPLDPGLHHSRRSLFKTDVDLYLPELPPPGATQLVVEWPDEGVPETRTPVDTAALLTASRRAHEVWPDLGPPDQDEPPTTFTTMEVSGPPALLAPPLDRRQREARQREEEARLRYVPQADWKGIGYRDWGDAALIRARLEGGAPPEAAVGWQGTTPLHLTAEQGSAEAVSALLPHVTDVDVRDHDDHTPLWYAVHSMDDATVRALIDAGADVWTPQAPPWSPGRLLLTTPLAPLVRDLPGAIELPPQEVAAQEAADALIAAFGSEPLYTEGLGVCFVQGLDEDELIRRLGADPAHCPRADRDHAPFDPMDYDESLRYVGVSGVAGTPGGCVIAQDGYMPSDNAVLRAISAGTTAYGVYFNPKGGTFGALARDGEIVAGDEIHTGPHDSDPEAYWTFRFWQRKHAFPYGADVLAYCCAAAGLKISAGRDAVDLHTPHRWVPLSPSLQR</sequence>
<keyword evidence="1" id="KW-0677">Repeat</keyword>